<evidence type="ECO:0000313" key="1">
    <source>
        <dbReference type="EMBL" id="GBN96440.1"/>
    </source>
</evidence>
<evidence type="ECO:0000313" key="2">
    <source>
        <dbReference type="Proteomes" id="UP000499080"/>
    </source>
</evidence>
<name>A0A4Y2T902_ARAVE</name>
<proteinExistence type="predicted"/>
<dbReference type="AlphaFoldDB" id="A0A4Y2T902"/>
<gene>
    <name evidence="1" type="ORF">AVEN_156080_1</name>
</gene>
<dbReference type="EMBL" id="BGPR01026590">
    <property type="protein sequence ID" value="GBN96440.1"/>
    <property type="molecule type" value="Genomic_DNA"/>
</dbReference>
<accession>A0A4Y2T902</accession>
<organism evidence="1 2">
    <name type="scientific">Araneus ventricosus</name>
    <name type="common">Orbweaver spider</name>
    <name type="synonym">Epeira ventricosa</name>
    <dbReference type="NCBI Taxonomy" id="182803"/>
    <lineage>
        <taxon>Eukaryota</taxon>
        <taxon>Metazoa</taxon>
        <taxon>Ecdysozoa</taxon>
        <taxon>Arthropoda</taxon>
        <taxon>Chelicerata</taxon>
        <taxon>Arachnida</taxon>
        <taxon>Araneae</taxon>
        <taxon>Araneomorphae</taxon>
        <taxon>Entelegynae</taxon>
        <taxon>Araneoidea</taxon>
        <taxon>Araneidae</taxon>
        <taxon>Araneus</taxon>
    </lineage>
</organism>
<dbReference type="Proteomes" id="UP000499080">
    <property type="component" value="Unassembled WGS sequence"/>
</dbReference>
<sequence>MAAMLLDGHVVGGAVVIVRQTAPTPPEDRRISPSATILSDSLKGLKRSSLLIYARIRTVLPREKQPELLIWCLLVHASSAGNKALVIFLTHVVSFRQESHS</sequence>
<protein>
    <submittedName>
        <fullName evidence="1">Uncharacterized protein</fullName>
    </submittedName>
</protein>
<comment type="caution">
    <text evidence="1">The sequence shown here is derived from an EMBL/GenBank/DDBJ whole genome shotgun (WGS) entry which is preliminary data.</text>
</comment>
<reference evidence="1 2" key="1">
    <citation type="journal article" date="2019" name="Sci. Rep.">
        <title>Orb-weaving spider Araneus ventricosus genome elucidates the spidroin gene catalogue.</title>
        <authorList>
            <person name="Kono N."/>
            <person name="Nakamura H."/>
            <person name="Ohtoshi R."/>
            <person name="Moran D.A.P."/>
            <person name="Shinohara A."/>
            <person name="Yoshida Y."/>
            <person name="Fujiwara M."/>
            <person name="Mori M."/>
            <person name="Tomita M."/>
            <person name="Arakawa K."/>
        </authorList>
    </citation>
    <scope>NUCLEOTIDE SEQUENCE [LARGE SCALE GENOMIC DNA]</scope>
</reference>
<keyword evidence="2" id="KW-1185">Reference proteome</keyword>